<sequence>MHGDQNERGYARYTLTGTEDDQVWGVCTEAEGLFGESQRGTYELFGWVPEESGVPAWVGSRVWLVPDDEALDAWLLEDVESSGQVPGTDSLLLTGLDDCEGPPEGHRGRVRVHDGHRWLGSCREFARILSPERAQPSLVLRGLAQSDQLRVALRKGTRRALDLEEAALEMRDSRGELLTDRLLWATVSGWRPSSRGAGLIDLELDGGGFTPVPEYARPIWERWLAGPPNTVNGWVGLDARRRGAWHDLVRERACRRSHRDRPSGHRYELDGRHVTDEPGLYLALGEAVNGPGGQLLTCGDALGGSGTIRRLSPSRSANRAPPLSQSARTALNGQGSGAAASSLKPYVPSRRGQWYGQAGAPIPASPRRSSRCRSCPLRGHAGRSAHLLLCWSGPADG</sequence>
<dbReference type="RefSeq" id="WP_345619028.1">
    <property type="nucleotide sequence ID" value="NZ_BAABIG010000021.1"/>
</dbReference>
<keyword evidence="3" id="KW-1185">Reference proteome</keyword>
<gene>
    <name evidence="2" type="ORF">GCM10023220_21260</name>
</gene>
<dbReference type="Proteomes" id="UP001501265">
    <property type="component" value="Unassembled WGS sequence"/>
</dbReference>
<accession>A0ABP9BFH9</accession>
<feature type="compositionally biased region" description="Polar residues" evidence="1">
    <location>
        <begin position="313"/>
        <end position="333"/>
    </location>
</feature>
<comment type="caution">
    <text evidence="2">The sequence shown here is derived from an EMBL/GenBank/DDBJ whole genome shotgun (WGS) entry which is preliminary data.</text>
</comment>
<evidence type="ECO:0000256" key="1">
    <source>
        <dbReference type="SAM" id="MobiDB-lite"/>
    </source>
</evidence>
<evidence type="ECO:0000313" key="3">
    <source>
        <dbReference type="Proteomes" id="UP001501265"/>
    </source>
</evidence>
<proteinExistence type="predicted"/>
<dbReference type="EMBL" id="BAABIG010000021">
    <property type="protein sequence ID" value="GAA4794721.1"/>
    <property type="molecule type" value="Genomic_DNA"/>
</dbReference>
<organism evidence="2 3">
    <name type="scientific">Streptomyces ziwulingensis</name>
    <dbReference type="NCBI Taxonomy" id="1045501"/>
    <lineage>
        <taxon>Bacteria</taxon>
        <taxon>Bacillati</taxon>
        <taxon>Actinomycetota</taxon>
        <taxon>Actinomycetes</taxon>
        <taxon>Kitasatosporales</taxon>
        <taxon>Streptomycetaceae</taxon>
        <taxon>Streptomyces</taxon>
    </lineage>
</organism>
<evidence type="ECO:0000313" key="2">
    <source>
        <dbReference type="EMBL" id="GAA4794721.1"/>
    </source>
</evidence>
<protein>
    <submittedName>
        <fullName evidence="2">Uncharacterized protein</fullName>
    </submittedName>
</protein>
<name>A0ABP9BFH9_9ACTN</name>
<feature type="region of interest" description="Disordered" evidence="1">
    <location>
        <begin position="309"/>
        <end position="344"/>
    </location>
</feature>
<reference evidence="3" key="1">
    <citation type="journal article" date="2019" name="Int. J. Syst. Evol. Microbiol.">
        <title>The Global Catalogue of Microorganisms (GCM) 10K type strain sequencing project: providing services to taxonomists for standard genome sequencing and annotation.</title>
        <authorList>
            <consortium name="The Broad Institute Genomics Platform"/>
            <consortium name="The Broad Institute Genome Sequencing Center for Infectious Disease"/>
            <person name="Wu L."/>
            <person name="Ma J."/>
        </authorList>
    </citation>
    <scope>NUCLEOTIDE SEQUENCE [LARGE SCALE GENOMIC DNA]</scope>
    <source>
        <strain evidence="3">JCM 18081</strain>
    </source>
</reference>